<proteinExistence type="predicted"/>
<comment type="caution">
    <text evidence="2">The sequence shown here is derived from an EMBL/GenBank/DDBJ whole genome shotgun (WGS) entry which is preliminary data.</text>
</comment>
<gene>
    <name evidence="2" type="ORF">B0T21DRAFT_344182</name>
</gene>
<name>A0AA40EZQ4_9PEZI</name>
<dbReference type="EMBL" id="JAUKTV010000001">
    <property type="protein sequence ID" value="KAK0748535.1"/>
    <property type="molecule type" value="Genomic_DNA"/>
</dbReference>
<accession>A0AA40EZQ4</accession>
<dbReference type="AlphaFoldDB" id="A0AA40EZQ4"/>
<keyword evidence="3" id="KW-1185">Reference proteome</keyword>
<organism evidence="2 3">
    <name type="scientific">Apiosordaria backusii</name>
    <dbReference type="NCBI Taxonomy" id="314023"/>
    <lineage>
        <taxon>Eukaryota</taxon>
        <taxon>Fungi</taxon>
        <taxon>Dikarya</taxon>
        <taxon>Ascomycota</taxon>
        <taxon>Pezizomycotina</taxon>
        <taxon>Sordariomycetes</taxon>
        <taxon>Sordariomycetidae</taxon>
        <taxon>Sordariales</taxon>
        <taxon>Lasiosphaeriaceae</taxon>
        <taxon>Apiosordaria</taxon>
    </lineage>
</organism>
<protein>
    <submittedName>
        <fullName evidence="2">Uncharacterized protein</fullName>
    </submittedName>
</protein>
<sequence>MGRSIYPMPITSRRALALWMDVHFATLPDHRVPAKGSQPKSRKWPIKQQRGKRALHRTTRQVHGSQYSLLHLQSTVDARRHSVRFPVSPSPSPNLRCKSPTDLFGPDWRWVRALLASSDTIEICQGSGVRYYLDFTSTARMLLYDGSMVRSRKIIQRISTHPNSPKVWSTRGIITNGR</sequence>
<dbReference type="Proteomes" id="UP001172159">
    <property type="component" value="Unassembled WGS sequence"/>
</dbReference>
<feature type="compositionally biased region" description="Basic residues" evidence="1">
    <location>
        <begin position="40"/>
        <end position="54"/>
    </location>
</feature>
<reference evidence="2" key="1">
    <citation type="submission" date="2023-06" db="EMBL/GenBank/DDBJ databases">
        <title>Genome-scale phylogeny and comparative genomics of the fungal order Sordariales.</title>
        <authorList>
            <consortium name="Lawrence Berkeley National Laboratory"/>
            <person name="Hensen N."/>
            <person name="Bonometti L."/>
            <person name="Westerberg I."/>
            <person name="Brannstrom I.O."/>
            <person name="Guillou S."/>
            <person name="Cros-Aarteil S."/>
            <person name="Calhoun S."/>
            <person name="Haridas S."/>
            <person name="Kuo A."/>
            <person name="Mondo S."/>
            <person name="Pangilinan J."/>
            <person name="Riley R."/>
            <person name="Labutti K."/>
            <person name="Andreopoulos B."/>
            <person name="Lipzen A."/>
            <person name="Chen C."/>
            <person name="Yanf M."/>
            <person name="Daum C."/>
            <person name="Ng V."/>
            <person name="Clum A."/>
            <person name="Steindorff A."/>
            <person name="Ohm R."/>
            <person name="Martin F."/>
            <person name="Silar P."/>
            <person name="Natvig D."/>
            <person name="Lalanne C."/>
            <person name="Gautier V."/>
            <person name="Ament-Velasquez S.L."/>
            <person name="Kruys A."/>
            <person name="Hutchinson M.I."/>
            <person name="Powell A.J."/>
            <person name="Barry K."/>
            <person name="Miller A.N."/>
            <person name="Grigoriev I.V."/>
            <person name="Debuchy R."/>
            <person name="Gladieux P."/>
            <person name="Thoren M.H."/>
            <person name="Johannesson H."/>
        </authorList>
    </citation>
    <scope>NUCLEOTIDE SEQUENCE</scope>
    <source>
        <strain evidence="2">CBS 540.89</strain>
    </source>
</reference>
<evidence type="ECO:0000313" key="2">
    <source>
        <dbReference type="EMBL" id="KAK0748535.1"/>
    </source>
</evidence>
<evidence type="ECO:0000256" key="1">
    <source>
        <dbReference type="SAM" id="MobiDB-lite"/>
    </source>
</evidence>
<feature type="region of interest" description="Disordered" evidence="1">
    <location>
        <begin position="30"/>
        <end position="54"/>
    </location>
</feature>
<evidence type="ECO:0000313" key="3">
    <source>
        <dbReference type="Proteomes" id="UP001172159"/>
    </source>
</evidence>